<dbReference type="OrthoDB" id="538223at2759"/>
<keyword evidence="2" id="KW-1185">Reference proteome</keyword>
<dbReference type="Proteomes" id="UP000765509">
    <property type="component" value="Unassembled WGS sequence"/>
</dbReference>
<evidence type="ECO:0000313" key="1">
    <source>
        <dbReference type="EMBL" id="MBW0498667.1"/>
    </source>
</evidence>
<reference evidence="1" key="1">
    <citation type="submission" date="2021-03" db="EMBL/GenBank/DDBJ databases">
        <title>Draft genome sequence of rust myrtle Austropuccinia psidii MF-1, a brazilian biotype.</title>
        <authorList>
            <person name="Quecine M.C."/>
            <person name="Pachon D.M.R."/>
            <person name="Bonatelli M.L."/>
            <person name="Correr F.H."/>
            <person name="Franceschini L.M."/>
            <person name="Leite T.F."/>
            <person name="Margarido G.R.A."/>
            <person name="Almeida C.A."/>
            <person name="Ferrarezi J.A."/>
            <person name="Labate C.A."/>
        </authorList>
    </citation>
    <scope>NUCLEOTIDE SEQUENCE</scope>
    <source>
        <strain evidence="1">MF-1</strain>
    </source>
</reference>
<organism evidence="1 2">
    <name type="scientific">Austropuccinia psidii MF-1</name>
    <dbReference type="NCBI Taxonomy" id="1389203"/>
    <lineage>
        <taxon>Eukaryota</taxon>
        <taxon>Fungi</taxon>
        <taxon>Dikarya</taxon>
        <taxon>Basidiomycota</taxon>
        <taxon>Pucciniomycotina</taxon>
        <taxon>Pucciniomycetes</taxon>
        <taxon>Pucciniales</taxon>
        <taxon>Sphaerophragmiaceae</taxon>
        <taxon>Austropuccinia</taxon>
    </lineage>
</organism>
<sequence length="118" mass="12907">MSTLTHPYPSAPTGLSRYASDASTPCPPSPILTPLNAHFLSCLRSCRTLKICLRHCHPMSALTHPYASTPPPLTMLALPQDPQDMPPSPEPHLHSHPFIHLCTPALSSLLLSIHMLLY</sequence>
<dbReference type="AlphaFoldDB" id="A0A9Q3DAU1"/>
<protein>
    <submittedName>
        <fullName evidence="1">Uncharacterized protein</fullName>
    </submittedName>
</protein>
<name>A0A9Q3DAU1_9BASI</name>
<accession>A0A9Q3DAU1</accession>
<proteinExistence type="predicted"/>
<evidence type="ECO:0000313" key="2">
    <source>
        <dbReference type="Proteomes" id="UP000765509"/>
    </source>
</evidence>
<dbReference type="EMBL" id="AVOT02014846">
    <property type="protein sequence ID" value="MBW0498667.1"/>
    <property type="molecule type" value="Genomic_DNA"/>
</dbReference>
<gene>
    <name evidence="1" type="ORF">O181_038382</name>
</gene>
<comment type="caution">
    <text evidence="1">The sequence shown here is derived from an EMBL/GenBank/DDBJ whole genome shotgun (WGS) entry which is preliminary data.</text>
</comment>